<dbReference type="InterPro" id="IPR014371">
    <property type="entry name" value="Oat_ACAT_DAG_ARE"/>
</dbReference>
<evidence type="ECO:0000256" key="1">
    <source>
        <dbReference type="ARBA" id="ARBA00004477"/>
    </source>
</evidence>
<dbReference type="eggNOG" id="KOG0380">
    <property type="taxonomic scope" value="Eukaryota"/>
</dbReference>
<reference evidence="14 16" key="1">
    <citation type="journal article" date="2016" name="PLoS ONE">
        <title>Sequence Assembly of Yarrowia lipolytica Strain W29/CLIB89 Shows Transposable Element Diversity.</title>
        <authorList>
            <person name="Magnan C."/>
            <person name="Yu J."/>
            <person name="Chang I."/>
            <person name="Jahn E."/>
            <person name="Kanomata Y."/>
            <person name="Wu J."/>
            <person name="Zeller M."/>
            <person name="Oakes M."/>
            <person name="Baldi P."/>
            <person name="Sandmeyer S."/>
        </authorList>
    </citation>
    <scope>NUCLEOTIDE SEQUENCE [LARGE SCALE GENOMIC DNA]</scope>
    <source>
        <strain evidence="14">CLIB89</strain>
        <strain evidence="16">CLIB89(W29)</strain>
    </source>
</reference>
<evidence type="ECO:0000256" key="11">
    <source>
        <dbReference type="PIRSR" id="PIRSR000439-1"/>
    </source>
</evidence>
<dbReference type="EMBL" id="KZ859032">
    <property type="protein sequence ID" value="RDW24479.1"/>
    <property type="molecule type" value="Genomic_DNA"/>
</dbReference>
<evidence type="ECO:0000256" key="8">
    <source>
        <dbReference type="ARBA" id="ARBA00023315"/>
    </source>
</evidence>
<feature type="transmembrane region" description="Helical" evidence="13">
    <location>
        <begin position="204"/>
        <end position="223"/>
    </location>
</feature>
<dbReference type="Proteomes" id="UP000256601">
    <property type="component" value="Unassembled WGS sequence"/>
</dbReference>
<evidence type="ECO:0000256" key="10">
    <source>
        <dbReference type="PIRNR" id="PIRNR000439"/>
    </source>
</evidence>
<keyword evidence="4 13" id="KW-0812">Transmembrane</keyword>
<evidence type="ECO:0000256" key="2">
    <source>
        <dbReference type="ARBA" id="ARBA00009010"/>
    </source>
</evidence>
<evidence type="ECO:0000313" key="17">
    <source>
        <dbReference type="Proteomes" id="UP000256601"/>
    </source>
</evidence>
<gene>
    <name evidence="15" type="ORF">B0I71DRAFT_134187</name>
    <name evidence="14" type="ORF">YALI1_F09747g</name>
</gene>
<name>A0A1D8NMB4_YARLL</name>
<dbReference type="PIRSF" id="PIRSF000439">
    <property type="entry name" value="Oat_ACAT_DAG_ARE"/>
    <property type="match status" value="1"/>
</dbReference>
<evidence type="ECO:0000313" key="15">
    <source>
        <dbReference type="EMBL" id="RDW24479.1"/>
    </source>
</evidence>
<keyword evidence="3 10" id="KW-0808">Transferase</keyword>
<dbReference type="GO" id="GO:0005789">
    <property type="term" value="C:endoplasmic reticulum membrane"/>
    <property type="evidence" value="ECO:0007669"/>
    <property type="project" value="UniProtKB-SubCell"/>
</dbReference>
<evidence type="ECO:0000256" key="5">
    <source>
        <dbReference type="ARBA" id="ARBA00022824"/>
    </source>
</evidence>
<feature type="compositionally biased region" description="Low complexity" evidence="12">
    <location>
        <begin position="20"/>
        <end position="29"/>
    </location>
</feature>
<evidence type="ECO:0000256" key="12">
    <source>
        <dbReference type="SAM" id="MobiDB-lite"/>
    </source>
</evidence>
<feature type="transmembrane region" description="Helical" evidence="13">
    <location>
        <begin position="229"/>
        <end position="246"/>
    </location>
</feature>
<protein>
    <recommendedName>
        <fullName evidence="10">O-acyltransferase</fullName>
    </recommendedName>
</protein>
<dbReference type="GeneID" id="2908079"/>
<feature type="compositionally biased region" description="Basic and acidic residues" evidence="12">
    <location>
        <begin position="1"/>
        <end position="10"/>
    </location>
</feature>
<organism evidence="14 16">
    <name type="scientific">Yarrowia lipolytica</name>
    <name type="common">Candida lipolytica</name>
    <dbReference type="NCBI Taxonomy" id="4952"/>
    <lineage>
        <taxon>Eukaryota</taxon>
        <taxon>Fungi</taxon>
        <taxon>Dikarya</taxon>
        <taxon>Ascomycota</taxon>
        <taxon>Saccharomycotina</taxon>
        <taxon>Dipodascomycetes</taxon>
        <taxon>Dipodascales</taxon>
        <taxon>Dipodascales incertae sedis</taxon>
        <taxon>Yarrowia</taxon>
    </lineage>
</organism>
<dbReference type="PANTHER" id="PTHR10408">
    <property type="entry name" value="STEROL O-ACYLTRANSFERASE"/>
    <property type="match status" value="1"/>
</dbReference>
<proteinExistence type="inferred from homology"/>
<feature type="transmembrane region" description="Helical" evidence="13">
    <location>
        <begin position="467"/>
        <end position="488"/>
    </location>
</feature>
<dbReference type="VEuPathDB" id="FungiDB:YALI1_F09747g"/>
<sequence length="543" mass="63969">MATLHPEDAAGRPVRRRPRPSSSGGSRSPSTKRHSIVREHLGEELNVPDGQEMDLGQVNKNLNAAYAKAEKDSDDEKEKKEEGVVDELPEKYSYPRFSKNNRRYRFTDIKFKPTPSILDKFAHKDSEFFGFYTLLWMVFAFCVFRTGLLNYTNEGILFRGQIFAILSKDLWKVALVDLGMYLTTYLSVFLQLAVKHGLVDWNSFGWIIQNVHQTLFLFFYLWVAKSSNLPWIGNIFIVLHAFVMLMKQHSYAFYNGYLWTVEDELSHAKQRLTEDIPVSEKEDLKLDIEFCETELKVQSRHTPFPTNITFSNYFWYSMFPTLVYEIEFPRTPRIKWTYVLEKVAAVFGVFFLMIWVAESYLYPPVVAVIQMRDEPFWNKVRIYPIFLSDILLPFVIEYMLVFYIIWDAILNGIAELTRFADRDFYGPWWNCTSWEQFSREWNIPVYQFLKRHVYHSSISAFKFSKGAATLTTFLLSSLVHELVMFAIFKKFRGYLLLLQMTQLPLAMLQKTKWIQDRPVFGNAFFWFSLMIGPSLMCSMYLLF</sequence>
<feature type="transmembrane region" description="Helical" evidence="13">
    <location>
        <begin position="523"/>
        <end position="542"/>
    </location>
</feature>
<dbReference type="GO" id="GO:0034737">
    <property type="term" value="F:ergosterol O-acyltransferase activity"/>
    <property type="evidence" value="ECO:0007669"/>
    <property type="project" value="TreeGrafter"/>
</dbReference>
<feature type="transmembrane region" description="Helical" evidence="13">
    <location>
        <begin position="382"/>
        <end position="406"/>
    </location>
</feature>
<keyword evidence="7 10" id="KW-0472">Membrane</keyword>
<dbReference type="VEuPathDB" id="FungiDB:YALI0_F06578g"/>
<comment type="subcellular location">
    <subcellularLocation>
        <location evidence="1 10">Endoplasmic reticulum membrane</location>
        <topology evidence="1 10">Multi-pass membrane protein</topology>
    </subcellularLocation>
</comment>
<feature type="transmembrane region" description="Helical" evidence="13">
    <location>
        <begin position="129"/>
        <end position="151"/>
    </location>
</feature>
<evidence type="ECO:0000313" key="16">
    <source>
        <dbReference type="Proteomes" id="UP000182444"/>
    </source>
</evidence>
<evidence type="ECO:0000256" key="7">
    <source>
        <dbReference type="ARBA" id="ARBA00023136"/>
    </source>
</evidence>
<dbReference type="Proteomes" id="UP000182444">
    <property type="component" value="Chromosome 1F"/>
</dbReference>
<feature type="region of interest" description="Disordered" evidence="12">
    <location>
        <begin position="1"/>
        <end position="54"/>
    </location>
</feature>
<dbReference type="InterPro" id="IPR004299">
    <property type="entry name" value="MBOAT_fam"/>
</dbReference>
<reference evidence="15 17" key="2">
    <citation type="submission" date="2018-07" db="EMBL/GenBank/DDBJ databases">
        <title>Draft Genome Assemblies for Five Robust Yarrowia lipolytica Strains Exhibiting High Lipid Production and Pentose Sugar Utilization and Sugar Alcohol Secretion from Undetoxified Lignocellulosic Biomass Hydrolysates.</title>
        <authorList>
            <consortium name="DOE Joint Genome Institute"/>
            <person name="Walker C."/>
            <person name="Ryu S."/>
            <person name="Na H."/>
            <person name="Zane M."/>
            <person name="LaButti K."/>
            <person name="Lipzen A."/>
            <person name="Haridas S."/>
            <person name="Barry K."/>
            <person name="Grigoriev I.V."/>
            <person name="Quarterman J."/>
            <person name="Slininger P."/>
            <person name="Dien B."/>
            <person name="Trinh C.T."/>
        </authorList>
    </citation>
    <scope>NUCLEOTIDE SEQUENCE [LARGE SCALE GENOMIC DNA]</scope>
    <source>
        <strain evidence="15 17">YB392</strain>
    </source>
</reference>
<evidence type="ECO:0000256" key="13">
    <source>
        <dbReference type="SAM" id="Phobius"/>
    </source>
</evidence>
<feature type="transmembrane region" description="Helical" evidence="13">
    <location>
        <begin position="343"/>
        <end position="362"/>
    </location>
</feature>
<dbReference type="GO" id="GO:0008204">
    <property type="term" value="P:ergosterol metabolic process"/>
    <property type="evidence" value="ECO:0007669"/>
    <property type="project" value="TreeGrafter"/>
</dbReference>
<feature type="active site" evidence="11">
    <location>
        <position position="480"/>
    </location>
</feature>
<accession>A0A1D8NMB4</accession>
<evidence type="ECO:0000256" key="3">
    <source>
        <dbReference type="ARBA" id="ARBA00022679"/>
    </source>
</evidence>
<comment type="similarity">
    <text evidence="2 10">Belongs to the membrane-bound acyltransferase family. Sterol o-acyltransferase subfamily.</text>
</comment>
<keyword evidence="5 10" id="KW-0256">Endoplasmic reticulum</keyword>
<feature type="region of interest" description="Disordered" evidence="12">
    <location>
        <begin position="65"/>
        <end position="84"/>
    </location>
</feature>
<keyword evidence="8 10" id="KW-0012">Acyltransferase</keyword>
<keyword evidence="6 13" id="KW-1133">Transmembrane helix</keyword>
<comment type="function">
    <text evidence="9">Sterol O-acyltransferase that catalyzes the formation of stery esters.</text>
</comment>
<evidence type="ECO:0000256" key="9">
    <source>
        <dbReference type="ARBA" id="ARBA00023568"/>
    </source>
</evidence>
<evidence type="ECO:0000256" key="4">
    <source>
        <dbReference type="ARBA" id="ARBA00022692"/>
    </source>
</evidence>
<evidence type="ECO:0000256" key="6">
    <source>
        <dbReference type="ARBA" id="ARBA00022989"/>
    </source>
</evidence>
<dbReference type="PANTHER" id="PTHR10408:SF23">
    <property type="entry name" value="STEROL O-ACYLTRANSFERASE 1-RELATED"/>
    <property type="match status" value="1"/>
</dbReference>
<dbReference type="EMBL" id="CP017558">
    <property type="protein sequence ID" value="AOW06766.1"/>
    <property type="molecule type" value="Genomic_DNA"/>
</dbReference>
<dbReference type="Pfam" id="PF03062">
    <property type="entry name" value="MBOAT"/>
    <property type="match status" value="1"/>
</dbReference>
<evidence type="ECO:0000313" key="14">
    <source>
        <dbReference type="EMBL" id="AOW06766.1"/>
    </source>
</evidence>
<dbReference type="AlphaFoldDB" id="A0A1D8NMB4"/>
<dbReference type="OMA" id="INWWYVA"/>
<feature type="transmembrane region" description="Helical" evidence="13">
    <location>
        <begin position="171"/>
        <end position="192"/>
    </location>
</feature>
<dbReference type="KEGG" id="yli:2908079"/>
<feature type="compositionally biased region" description="Basic and acidic residues" evidence="12">
    <location>
        <begin position="68"/>
        <end position="83"/>
    </location>
</feature>